<evidence type="ECO:0008006" key="6">
    <source>
        <dbReference type="Google" id="ProtNLM"/>
    </source>
</evidence>
<accession>A0AAE0XUW3</accession>
<feature type="chain" id="PRO_5042186393" description="Fucolectin-related molecule" evidence="3">
    <location>
        <begin position="24"/>
        <end position="507"/>
    </location>
</feature>
<dbReference type="Gene3D" id="2.170.300.10">
    <property type="entry name" value="Tie2 ligand-binding domain superfamily"/>
    <property type="match status" value="1"/>
</dbReference>
<evidence type="ECO:0000313" key="5">
    <source>
        <dbReference type="Proteomes" id="UP001283361"/>
    </source>
</evidence>
<proteinExistence type="predicted"/>
<keyword evidence="2" id="KW-1133">Transmembrane helix</keyword>
<evidence type="ECO:0000256" key="3">
    <source>
        <dbReference type="SAM" id="SignalP"/>
    </source>
</evidence>
<keyword evidence="5" id="KW-1185">Reference proteome</keyword>
<evidence type="ECO:0000313" key="4">
    <source>
        <dbReference type="EMBL" id="KAK3715607.1"/>
    </source>
</evidence>
<comment type="caution">
    <text evidence="4">The sequence shown here is derived from an EMBL/GenBank/DDBJ whole genome shotgun (WGS) entry which is preliminary data.</text>
</comment>
<dbReference type="InterPro" id="IPR008979">
    <property type="entry name" value="Galactose-bd-like_sf"/>
</dbReference>
<dbReference type="PANTHER" id="PTHR24043">
    <property type="entry name" value="SCAVENGER RECEPTOR CLASS F"/>
    <property type="match status" value="1"/>
</dbReference>
<dbReference type="InterPro" id="IPR042635">
    <property type="entry name" value="MEGF10/SREC1/2-like"/>
</dbReference>
<sequence>MSSANLVSLLLVLKMLLVPCIRANDKKSCSTDGWFGRDCQYQCHCAESAPCDKRDGSCSSGCGQGWFGPACQYELMNFTGSDLNWLTDNDNTTCNNGSLSNVTVSLLTPIPLTWIRAVFKKVGTVKKDNQTMMQMSYKTDYNAASQVCPQENTATVDDVTLDIFCPSKDRVLNVSLSGPGVGSLCSLYISGGRNLALRQRANQSSRLIPDGETDKANAGSAEYAVDGTVHTDQCSSPQQIILSHTRSENDGNISSWWSLTFSESVNISRFLIYSGNDSNSGLKSFALTASTTGGSDTTFIDRGKVQTVYTVVPSPRICFPVDEVRIEQEIGENKTFSLCEVFVFGEKSCPAGTFGLDCERQCNCTNQISCFVHSGGCPSGYSPDYSSMECPVLSAAIEPKKLSESTCANCTRICSAASPATGSRNDGNDPQLCSRKTCSRRNPATDEQSGNTDDSAVPAIVAVVVVVVVFALIVALVLLWRRCLKKSARSQGEETGISLKSMQETVK</sequence>
<dbReference type="EMBL" id="JAWDGP010007503">
    <property type="protein sequence ID" value="KAK3715607.1"/>
    <property type="molecule type" value="Genomic_DNA"/>
</dbReference>
<dbReference type="PANTHER" id="PTHR24043:SF8">
    <property type="entry name" value="EGF-LIKE DOMAIN-CONTAINING PROTEIN"/>
    <property type="match status" value="1"/>
</dbReference>
<name>A0AAE0XUW3_9GAST</name>
<feature type="signal peptide" evidence="3">
    <location>
        <begin position="1"/>
        <end position="23"/>
    </location>
</feature>
<organism evidence="4 5">
    <name type="scientific">Elysia crispata</name>
    <name type="common">lettuce slug</name>
    <dbReference type="NCBI Taxonomy" id="231223"/>
    <lineage>
        <taxon>Eukaryota</taxon>
        <taxon>Metazoa</taxon>
        <taxon>Spiralia</taxon>
        <taxon>Lophotrochozoa</taxon>
        <taxon>Mollusca</taxon>
        <taxon>Gastropoda</taxon>
        <taxon>Heterobranchia</taxon>
        <taxon>Euthyneura</taxon>
        <taxon>Panpulmonata</taxon>
        <taxon>Sacoglossa</taxon>
        <taxon>Placobranchoidea</taxon>
        <taxon>Plakobranchidae</taxon>
        <taxon>Elysia</taxon>
    </lineage>
</organism>
<gene>
    <name evidence="4" type="ORF">RRG08_055493</name>
</gene>
<dbReference type="Gene3D" id="2.60.120.260">
    <property type="entry name" value="Galactose-binding domain-like"/>
    <property type="match status" value="1"/>
</dbReference>
<dbReference type="Proteomes" id="UP001283361">
    <property type="component" value="Unassembled WGS sequence"/>
</dbReference>
<dbReference type="SUPFAM" id="SSF49785">
    <property type="entry name" value="Galactose-binding domain-like"/>
    <property type="match status" value="1"/>
</dbReference>
<protein>
    <recommendedName>
        <fullName evidence="6">Fucolectin-related molecule</fullName>
    </recommendedName>
</protein>
<feature type="transmembrane region" description="Helical" evidence="2">
    <location>
        <begin position="456"/>
        <end position="480"/>
    </location>
</feature>
<evidence type="ECO:0000256" key="1">
    <source>
        <dbReference type="ARBA" id="ARBA00022536"/>
    </source>
</evidence>
<reference evidence="4" key="1">
    <citation type="journal article" date="2023" name="G3 (Bethesda)">
        <title>A reference genome for the long-term kleptoplast-retaining sea slug Elysia crispata morphotype clarki.</title>
        <authorList>
            <person name="Eastman K.E."/>
            <person name="Pendleton A.L."/>
            <person name="Shaikh M.A."/>
            <person name="Suttiyut T."/>
            <person name="Ogas R."/>
            <person name="Tomko P."/>
            <person name="Gavelis G."/>
            <person name="Widhalm J.R."/>
            <person name="Wisecaver J.H."/>
        </authorList>
    </citation>
    <scope>NUCLEOTIDE SEQUENCE</scope>
    <source>
        <strain evidence="4">ECLA1</strain>
    </source>
</reference>
<keyword evidence="1" id="KW-0245">EGF-like domain</keyword>
<evidence type="ECO:0000256" key="2">
    <source>
        <dbReference type="SAM" id="Phobius"/>
    </source>
</evidence>
<keyword evidence="2" id="KW-0812">Transmembrane</keyword>
<keyword evidence="2" id="KW-0472">Membrane</keyword>
<keyword evidence="3" id="KW-0732">Signal</keyword>
<dbReference type="AlphaFoldDB" id="A0AAE0XUW3"/>
<dbReference type="GO" id="GO:0005044">
    <property type="term" value="F:scavenger receptor activity"/>
    <property type="evidence" value="ECO:0007669"/>
    <property type="project" value="InterPro"/>
</dbReference>